<dbReference type="SUPFAM" id="SSF52777">
    <property type="entry name" value="CoA-dependent acyltransferases"/>
    <property type="match status" value="2"/>
</dbReference>
<organism evidence="2 3">
    <name type="scientific">Pedobacter steynii</name>
    <dbReference type="NCBI Taxonomy" id="430522"/>
    <lineage>
        <taxon>Bacteria</taxon>
        <taxon>Pseudomonadati</taxon>
        <taxon>Bacteroidota</taxon>
        <taxon>Sphingobacteriia</taxon>
        <taxon>Sphingobacteriales</taxon>
        <taxon>Sphingobacteriaceae</taxon>
        <taxon>Pedobacter</taxon>
    </lineage>
</organism>
<name>A0A1G9ZFN0_9SPHI</name>
<dbReference type="InterPro" id="IPR001242">
    <property type="entry name" value="Condensation_dom"/>
</dbReference>
<dbReference type="Proteomes" id="UP000183200">
    <property type="component" value="Unassembled WGS sequence"/>
</dbReference>
<dbReference type="RefSeq" id="WP_074609892.1">
    <property type="nucleotide sequence ID" value="NZ_FNGY01000006.1"/>
</dbReference>
<dbReference type="Gene3D" id="3.30.559.10">
    <property type="entry name" value="Chloramphenicol acetyltransferase-like domain"/>
    <property type="match status" value="1"/>
</dbReference>
<dbReference type="PANTHER" id="PTHR28037:SF1">
    <property type="entry name" value="ALCOHOL O-ACETYLTRANSFERASE 1-RELATED"/>
    <property type="match status" value="1"/>
</dbReference>
<dbReference type="PANTHER" id="PTHR28037">
    <property type="entry name" value="ALCOHOL O-ACETYLTRANSFERASE 1-RELATED"/>
    <property type="match status" value="1"/>
</dbReference>
<protein>
    <submittedName>
        <fullName evidence="2">Uncharacterized protein, contains a NRPS condensation (Elongation) domain</fullName>
    </submittedName>
</protein>
<dbReference type="InterPro" id="IPR023213">
    <property type="entry name" value="CAT-like_dom_sf"/>
</dbReference>
<proteinExistence type="predicted"/>
<accession>A0A1G9ZFN0</accession>
<dbReference type="AlphaFoldDB" id="A0A1G9ZFN0"/>
<feature type="domain" description="Condensation" evidence="1">
    <location>
        <begin position="21"/>
        <end position="142"/>
    </location>
</feature>
<dbReference type="Pfam" id="PF00668">
    <property type="entry name" value="Condensation"/>
    <property type="match status" value="1"/>
</dbReference>
<dbReference type="InterPro" id="IPR052058">
    <property type="entry name" value="Alcohol_O-acetyltransferase"/>
</dbReference>
<dbReference type="OrthoDB" id="5562587at2"/>
<evidence type="ECO:0000313" key="3">
    <source>
        <dbReference type="Proteomes" id="UP000183200"/>
    </source>
</evidence>
<gene>
    <name evidence="2" type="ORF">SAMN05421820_106458</name>
</gene>
<sequence>MRRKLLFAERMLHGNGELPFNAVIPIKIKGTFPEENLHHALRKLQEKHLLLNAAVADDEDGMPWFVVAEGESAPIPVRITERSGAGDWKKESMQEWSGVFNTRKGPLMRVVWIKGAEVSEMILVLHHCLCDGGSAMAILAELLLLIDDGTVNIGKEDPILSMHDIIPAEILKSRKKIIKAKLIGGVATFALWLVPLKKRLIERKKDYMLHWKLEKELSDRLMLRCKSEKLTVNTVLCAAVLQAFQEVRKAAFHNKISCPVDIRRFAPQIKRDNIFAFGLMFVVSADQQLDFLGNARKMQEDIDRKTAKLDAYETIMMMEASHSSLANFTDFLKYGKSSNDCMFSNLGKIDIVHQYKTFELETIFSPSVIGPLGNTTTLVTSTYRGQMDFTFVASEGFIPYEEALEIQHKLMEIINKL</sequence>
<dbReference type="STRING" id="430522.BFS30_15785"/>
<evidence type="ECO:0000313" key="2">
    <source>
        <dbReference type="EMBL" id="SDN20149.1"/>
    </source>
</evidence>
<keyword evidence="3" id="KW-1185">Reference proteome</keyword>
<evidence type="ECO:0000259" key="1">
    <source>
        <dbReference type="Pfam" id="PF00668"/>
    </source>
</evidence>
<dbReference type="GO" id="GO:0003824">
    <property type="term" value="F:catalytic activity"/>
    <property type="evidence" value="ECO:0007669"/>
    <property type="project" value="InterPro"/>
</dbReference>
<reference evidence="3" key="1">
    <citation type="submission" date="2016-10" db="EMBL/GenBank/DDBJ databases">
        <authorList>
            <person name="Varghese N."/>
            <person name="Submissions S."/>
        </authorList>
    </citation>
    <scope>NUCLEOTIDE SEQUENCE [LARGE SCALE GENOMIC DNA]</scope>
    <source>
        <strain evidence="3">DSM 19110</strain>
    </source>
</reference>
<dbReference type="EMBL" id="FNGY01000006">
    <property type="protein sequence ID" value="SDN20149.1"/>
    <property type="molecule type" value="Genomic_DNA"/>
</dbReference>
<dbReference type="Gene3D" id="3.30.559.30">
    <property type="entry name" value="Nonribosomal peptide synthetase, condensation domain"/>
    <property type="match status" value="1"/>
</dbReference>